<evidence type="ECO:0000313" key="2">
    <source>
        <dbReference type="Proteomes" id="UP000663852"/>
    </source>
</evidence>
<sequence length="29" mass="3368">LCRVLPNSEALKTWPADIYWMKMNLTGIC</sequence>
<gene>
    <name evidence="1" type="ORF">EDS130_LOCUS46156</name>
</gene>
<evidence type="ECO:0000313" key="1">
    <source>
        <dbReference type="EMBL" id="CAF1553342.1"/>
    </source>
</evidence>
<organism evidence="1 2">
    <name type="scientific">Adineta ricciae</name>
    <name type="common">Rotifer</name>
    <dbReference type="NCBI Taxonomy" id="249248"/>
    <lineage>
        <taxon>Eukaryota</taxon>
        <taxon>Metazoa</taxon>
        <taxon>Spiralia</taxon>
        <taxon>Gnathifera</taxon>
        <taxon>Rotifera</taxon>
        <taxon>Eurotatoria</taxon>
        <taxon>Bdelloidea</taxon>
        <taxon>Adinetida</taxon>
        <taxon>Adinetidae</taxon>
        <taxon>Adineta</taxon>
    </lineage>
</organism>
<dbReference type="EMBL" id="CAJNOJ010001596">
    <property type="protein sequence ID" value="CAF1553342.1"/>
    <property type="molecule type" value="Genomic_DNA"/>
</dbReference>
<name>A0A815X6V3_ADIRI</name>
<comment type="caution">
    <text evidence="1">The sequence shown here is derived from an EMBL/GenBank/DDBJ whole genome shotgun (WGS) entry which is preliminary data.</text>
</comment>
<feature type="non-terminal residue" evidence="1">
    <location>
        <position position="1"/>
    </location>
</feature>
<dbReference type="AlphaFoldDB" id="A0A815X6V3"/>
<reference evidence="1" key="1">
    <citation type="submission" date="2021-02" db="EMBL/GenBank/DDBJ databases">
        <authorList>
            <person name="Nowell W R."/>
        </authorList>
    </citation>
    <scope>NUCLEOTIDE SEQUENCE</scope>
</reference>
<proteinExistence type="predicted"/>
<protein>
    <submittedName>
        <fullName evidence="1">Uncharacterized protein</fullName>
    </submittedName>
</protein>
<dbReference type="Proteomes" id="UP000663852">
    <property type="component" value="Unassembled WGS sequence"/>
</dbReference>
<accession>A0A815X6V3</accession>